<protein>
    <submittedName>
        <fullName evidence="1">Uncharacterized protein</fullName>
    </submittedName>
</protein>
<name>A0A8X6FJ31_TRICU</name>
<organism evidence="1 2">
    <name type="scientific">Trichonephila clavata</name>
    <name type="common">Joro spider</name>
    <name type="synonym">Nephila clavata</name>
    <dbReference type="NCBI Taxonomy" id="2740835"/>
    <lineage>
        <taxon>Eukaryota</taxon>
        <taxon>Metazoa</taxon>
        <taxon>Ecdysozoa</taxon>
        <taxon>Arthropoda</taxon>
        <taxon>Chelicerata</taxon>
        <taxon>Arachnida</taxon>
        <taxon>Araneae</taxon>
        <taxon>Araneomorphae</taxon>
        <taxon>Entelegynae</taxon>
        <taxon>Araneoidea</taxon>
        <taxon>Nephilidae</taxon>
        <taxon>Trichonephila</taxon>
    </lineage>
</organism>
<comment type="caution">
    <text evidence="1">The sequence shown here is derived from an EMBL/GenBank/DDBJ whole genome shotgun (WGS) entry which is preliminary data.</text>
</comment>
<accession>A0A8X6FJ31</accession>
<gene>
    <name evidence="1" type="ORF">TNCT_262451</name>
</gene>
<dbReference type="OrthoDB" id="10432111at2759"/>
<dbReference type="EMBL" id="BMAO01002361">
    <property type="protein sequence ID" value="GFQ80234.1"/>
    <property type="molecule type" value="Genomic_DNA"/>
</dbReference>
<dbReference type="Proteomes" id="UP000887116">
    <property type="component" value="Unassembled WGS sequence"/>
</dbReference>
<sequence>MSVDVTRRFKTVLSTLFSKAGMVVHSVDSEQNCSLWFGSSSRRPCNSLGWYGFRCSWCIRRCNDVLGIPTRDSCYMNFFGLFTNVRATFIPFSCVNVVHGRPDSGALTTELVVSNLSLMRKDLMAQANKIHFPISYAWSLHFLLKDLPMMLLSQISSHDLR</sequence>
<evidence type="ECO:0000313" key="2">
    <source>
        <dbReference type="Proteomes" id="UP000887116"/>
    </source>
</evidence>
<evidence type="ECO:0000313" key="1">
    <source>
        <dbReference type="EMBL" id="GFQ80234.1"/>
    </source>
</evidence>
<keyword evidence="2" id="KW-1185">Reference proteome</keyword>
<dbReference type="AlphaFoldDB" id="A0A8X6FJ31"/>
<proteinExistence type="predicted"/>
<reference evidence="1" key="1">
    <citation type="submission" date="2020-07" db="EMBL/GenBank/DDBJ databases">
        <title>Multicomponent nature underlies the extraordinary mechanical properties of spider dragline silk.</title>
        <authorList>
            <person name="Kono N."/>
            <person name="Nakamura H."/>
            <person name="Mori M."/>
            <person name="Yoshida Y."/>
            <person name="Ohtoshi R."/>
            <person name="Malay A.D."/>
            <person name="Moran D.A.P."/>
            <person name="Tomita M."/>
            <person name="Numata K."/>
            <person name="Arakawa K."/>
        </authorList>
    </citation>
    <scope>NUCLEOTIDE SEQUENCE</scope>
</reference>